<sequence>MLLEHSWHSLVQEATNNLTIWFTNVPPFSSPNLCATLDEMQYSERHFDFPLSRREVTGMY</sequence>
<proteinExistence type="predicted"/>
<name>A0A2P4T9C7_BAMTH</name>
<evidence type="ECO:0000313" key="1">
    <source>
        <dbReference type="EMBL" id="POI32961.1"/>
    </source>
</evidence>
<dbReference type="AlphaFoldDB" id="A0A2P4T9C7"/>
<accession>A0A2P4T9C7</accession>
<comment type="caution">
    <text evidence="1">The sequence shown here is derived from an EMBL/GenBank/DDBJ whole genome shotgun (WGS) entry which is preliminary data.</text>
</comment>
<keyword evidence="2" id="KW-1185">Reference proteome</keyword>
<evidence type="ECO:0000313" key="2">
    <source>
        <dbReference type="Proteomes" id="UP000237246"/>
    </source>
</evidence>
<organism evidence="1 2">
    <name type="scientific">Bambusicola thoracicus</name>
    <name type="common">Chinese bamboo-partridge</name>
    <name type="synonym">Perdix thoracica</name>
    <dbReference type="NCBI Taxonomy" id="9083"/>
    <lineage>
        <taxon>Eukaryota</taxon>
        <taxon>Metazoa</taxon>
        <taxon>Chordata</taxon>
        <taxon>Craniata</taxon>
        <taxon>Vertebrata</taxon>
        <taxon>Euteleostomi</taxon>
        <taxon>Archelosauria</taxon>
        <taxon>Archosauria</taxon>
        <taxon>Dinosauria</taxon>
        <taxon>Saurischia</taxon>
        <taxon>Theropoda</taxon>
        <taxon>Coelurosauria</taxon>
        <taxon>Aves</taxon>
        <taxon>Neognathae</taxon>
        <taxon>Galloanserae</taxon>
        <taxon>Galliformes</taxon>
        <taxon>Phasianidae</taxon>
        <taxon>Perdicinae</taxon>
        <taxon>Bambusicola</taxon>
    </lineage>
</organism>
<gene>
    <name evidence="1" type="ORF">CIB84_003287</name>
</gene>
<dbReference type="Proteomes" id="UP000237246">
    <property type="component" value="Unassembled WGS sequence"/>
</dbReference>
<dbReference type="EMBL" id="PPHD01004553">
    <property type="protein sequence ID" value="POI32961.1"/>
    <property type="molecule type" value="Genomic_DNA"/>
</dbReference>
<protein>
    <submittedName>
        <fullName evidence="1">Uncharacterized protein</fullName>
    </submittedName>
</protein>
<reference evidence="1 2" key="1">
    <citation type="submission" date="2018-01" db="EMBL/GenBank/DDBJ databases">
        <title>Comparison of the Chinese Bamboo Partridge and Red Junglefowl genome sequences highlights the importance of demography in genome evolution.</title>
        <authorList>
            <person name="Tiley G.P."/>
            <person name="Kimball R.T."/>
            <person name="Braun E.L."/>
            <person name="Burleigh J.G."/>
        </authorList>
    </citation>
    <scope>NUCLEOTIDE SEQUENCE [LARGE SCALE GENOMIC DNA]</scope>
    <source>
        <strain evidence="1">RTK389</strain>
        <tissue evidence="1">Blood</tissue>
    </source>
</reference>